<dbReference type="AlphaFoldDB" id="A0AAV7C198"/>
<evidence type="ECO:0000313" key="1">
    <source>
        <dbReference type="EMBL" id="KAG8578742.1"/>
    </source>
</evidence>
<keyword evidence="2" id="KW-1185">Reference proteome</keyword>
<evidence type="ECO:0008006" key="3">
    <source>
        <dbReference type="Google" id="ProtNLM"/>
    </source>
</evidence>
<name>A0AAV7C198_ENGPU</name>
<accession>A0AAV7C198</accession>
<reference evidence="1" key="1">
    <citation type="thesis" date="2020" institute="ProQuest LLC" country="789 East Eisenhower Parkway, Ann Arbor, MI, USA">
        <title>Comparative Genomics and Chromosome Evolution.</title>
        <authorList>
            <person name="Mudd A.B."/>
        </authorList>
    </citation>
    <scope>NUCLEOTIDE SEQUENCE</scope>
    <source>
        <strain evidence="1">237g6f4</strain>
        <tissue evidence="1">Blood</tissue>
    </source>
</reference>
<evidence type="ECO:0000313" key="2">
    <source>
        <dbReference type="Proteomes" id="UP000824782"/>
    </source>
</evidence>
<dbReference type="EMBL" id="WNYA01000004">
    <property type="protein sequence ID" value="KAG8578742.1"/>
    <property type="molecule type" value="Genomic_DNA"/>
</dbReference>
<gene>
    <name evidence="1" type="ORF">GDO81_010605</name>
</gene>
<organism evidence="1 2">
    <name type="scientific">Engystomops pustulosus</name>
    <name type="common">Tungara frog</name>
    <name type="synonym">Physalaemus pustulosus</name>
    <dbReference type="NCBI Taxonomy" id="76066"/>
    <lineage>
        <taxon>Eukaryota</taxon>
        <taxon>Metazoa</taxon>
        <taxon>Chordata</taxon>
        <taxon>Craniata</taxon>
        <taxon>Vertebrata</taxon>
        <taxon>Euteleostomi</taxon>
        <taxon>Amphibia</taxon>
        <taxon>Batrachia</taxon>
        <taxon>Anura</taxon>
        <taxon>Neobatrachia</taxon>
        <taxon>Hyloidea</taxon>
        <taxon>Leptodactylidae</taxon>
        <taxon>Leiuperinae</taxon>
        <taxon>Engystomops</taxon>
    </lineage>
</organism>
<protein>
    <recommendedName>
        <fullName evidence="3">Olfactory receptor</fullName>
    </recommendedName>
</protein>
<comment type="caution">
    <text evidence="1">The sequence shown here is derived from an EMBL/GenBank/DDBJ whole genome shotgun (WGS) entry which is preliminary data.</text>
</comment>
<dbReference type="Proteomes" id="UP000824782">
    <property type="component" value="Unassembled WGS sequence"/>
</dbReference>
<proteinExistence type="predicted"/>
<sequence>MIHVPRCILQYHLNTNAHIFTIITITFHDPLCMLEKQDICMCSALETAYHLVCTMLGPISNFISGPLVSKVDTDCIYVYMRLCICHK</sequence>